<reference evidence="3 4" key="1">
    <citation type="submission" date="2020-06" db="EMBL/GenBank/DDBJ databases">
        <authorList>
            <person name="Li R."/>
            <person name="Bekaert M."/>
        </authorList>
    </citation>
    <scope>NUCLEOTIDE SEQUENCE [LARGE SCALE GENOMIC DNA]</scope>
    <source>
        <strain evidence="4">wild</strain>
    </source>
</reference>
<keyword evidence="2" id="KW-1133">Transmembrane helix</keyword>
<feature type="transmembrane region" description="Helical" evidence="2">
    <location>
        <begin position="88"/>
        <end position="110"/>
    </location>
</feature>
<evidence type="ECO:0000256" key="2">
    <source>
        <dbReference type="SAM" id="Phobius"/>
    </source>
</evidence>
<accession>A0A6J8D2J0</accession>
<feature type="compositionally biased region" description="Low complexity" evidence="1">
    <location>
        <begin position="197"/>
        <end position="212"/>
    </location>
</feature>
<dbReference type="OrthoDB" id="6135995at2759"/>
<evidence type="ECO:0000256" key="1">
    <source>
        <dbReference type="SAM" id="MobiDB-lite"/>
    </source>
</evidence>
<dbReference type="AlphaFoldDB" id="A0A6J8D2J0"/>
<organism evidence="3 4">
    <name type="scientific">Mytilus coruscus</name>
    <name type="common">Sea mussel</name>
    <dbReference type="NCBI Taxonomy" id="42192"/>
    <lineage>
        <taxon>Eukaryota</taxon>
        <taxon>Metazoa</taxon>
        <taxon>Spiralia</taxon>
        <taxon>Lophotrochozoa</taxon>
        <taxon>Mollusca</taxon>
        <taxon>Bivalvia</taxon>
        <taxon>Autobranchia</taxon>
        <taxon>Pteriomorphia</taxon>
        <taxon>Mytilida</taxon>
        <taxon>Mytiloidea</taxon>
        <taxon>Mytilidae</taxon>
        <taxon>Mytilinae</taxon>
        <taxon>Mytilus</taxon>
    </lineage>
</organism>
<name>A0A6J8D2J0_MYTCO</name>
<evidence type="ECO:0000313" key="3">
    <source>
        <dbReference type="EMBL" id="CAC5401462.1"/>
    </source>
</evidence>
<dbReference type="Proteomes" id="UP000507470">
    <property type="component" value="Unassembled WGS sequence"/>
</dbReference>
<sequence>MNERCDHVNGCVTLLPSIETVKTDDHGEDTSFSALEPTAERYCKIGTYWSEVETTTAIKSGTGTYWSEVETTTAIKSGTGYSNIQSSVGTICALLMFLLLVFVSLACFCWKYNITCKRRGQTNITHHDVSSSFSLQGDTHEYMEIDDGFLNVESQKNDAQSTRSSASLTGGSGICGVDNDGYLNPYQELKSIEITLSQEQSSEQSSTETSFIHAQENIVNIEDQDE</sequence>
<proteinExistence type="predicted"/>
<gene>
    <name evidence="3" type="ORF">MCOR_35544</name>
</gene>
<keyword evidence="2" id="KW-0472">Membrane</keyword>
<feature type="region of interest" description="Disordered" evidence="1">
    <location>
        <begin position="197"/>
        <end position="226"/>
    </location>
</feature>
<evidence type="ECO:0000313" key="4">
    <source>
        <dbReference type="Proteomes" id="UP000507470"/>
    </source>
</evidence>
<dbReference type="EMBL" id="CACVKT020006418">
    <property type="protein sequence ID" value="CAC5401462.1"/>
    <property type="molecule type" value="Genomic_DNA"/>
</dbReference>
<protein>
    <submittedName>
        <fullName evidence="3">Uncharacterized protein</fullName>
    </submittedName>
</protein>
<keyword evidence="2" id="KW-0812">Transmembrane</keyword>
<keyword evidence="4" id="KW-1185">Reference proteome</keyword>